<dbReference type="GO" id="GO:0044341">
    <property type="term" value="P:sodium-dependent phosphate transport"/>
    <property type="evidence" value="ECO:0007669"/>
    <property type="project" value="InterPro"/>
</dbReference>
<comment type="subcellular location">
    <subcellularLocation>
        <location evidence="1">Cell membrane</location>
        <topology evidence="1">Multi-pass membrane protein</topology>
    </subcellularLocation>
</comment>
<evidence type="ECO:0000256" key="4">
    <source>
        <dbReference type="ARBA" id="ARBA00022989"/>
    </source>
</evidence>
<evidence type="ECO:0000256" key="3">
    <source>
        <dbReference type="ARBA" id="ARBA00022692"/>
    </source>
</evidence>
<dbReference type="Pfam" id="PF02690">
    <property type="entry name" value="Na_Pi_cotrans"/>
    <property type="match status" value="2"/>
</dbReference>
<dbReference type="InterPro" id="IPR003841">
    <property type="entry name" value="Na/Pi_transpt"/>
</dbReference>
<name>A0A381DHF5_9BACT</name>
<evidence type="ECO:0000313" key="7">
    <source>
        <dbReference type="Proteomes" id="UP000254920"/>
    </source>
</evidence>
<evidence type="ECO:0000313" key="6">
    <source>
        <dbReference type="EMBL" id="SUX10058.1"/>
    </source>
</evidence>
<sequence>MVKKFFNYSVLVVFFMLIFNNKNFLTICFGICLFLYSLEVLSNSFKMMTGSWLEIFLKKATKNNTTSFLFGLISTAIMQSSGLVTVLCISFLSAELITLLSGLFVIFGTNIGTTTGAWLIAGVGLKIDIANYAMPIVIFGVIFTIMRENAIKGIGCFLISIGLILIAIMYMKSGFENTKENIDLAKYSIAGLKGVVIYVIVGTLITALMQSSHATLMLTLAALANNQIVYENALAIAIGSNVGSTIMAIIGSLNANTNGKRLMLGHVIVNIVVAIIAIILFNPFVNIVDISAKFFGIKNNDYMLKLSLFHTYFNFLIMIIFAPFAKQFVNLLEKLIKQKDYHRNQIDKAIYLNQDALISIESSKKLINEEIRHLVKNTYTILAKSISISSNDINNNQPDEIIKLRQTPIKIDFKELYAQRFKPIYNEIIDFSTKAQNFDKTQKFSEYFMAIRKVCLYLANTLKNMELIHKNIYYFINHDNEFIKSKYDLLRLNLTKTLKLTNEILLNDSLDEAKEHLIALKSLKKSRNDNSFDAINNLLNNEKITSSMATSLMNDSSIAWDITKDFIKISKLILLNQGKFDQTEVIKMLDELK</sequence>
<dbReference type="GO" id="GO:0005886">
    <property type="term" value="C:plasma membrane"/>
    <property type="evidence" value="ECO:0007669"/>
    <property type="project" value="UniProtKB-SubCell"/>
</dbReference>
<reference evidence="6 7" key="1">
    <citation type="submission" date="2018-06" db="EMBL/GenBank/DDBJ databases">
        <authorList>
            <consortium name="Pathogen Informatics"/>
            <person name="Doyle S."/>
        </authorList>
    </citation>
    <scope>NUCLEOTIDE SEQUENCE [LARGE SCALE GENOMIC DNA]</scope>
    <source>
        <strain evidence="6 7">NCTC12475</strain>
    </source>
</reference>
<dbReference type="GeneID" id="93090776"/>
<keyword evidence="5" id="KW-0472">Membrane</keyword>
<dbReference type="EMBL" id="UFVD01000001">
    <property type="protein sequence ID" value="SUX10058.1"/>
    <property type="molecule type" value="Genomic_DNA"/>
</dbReference>
<keyword evidence="2" id="KW-1003">Cell membrane</keyword>
<protein>
    <submittedName>
        <fullName evidence="6">Na+/Pi-cotransporter</fullName>
    </submittedName>
</protein>
<dbReference type="Proteomes" id="UP000254920">
    <property type="component" value="Unassembled WGS sequence"/>
</dbReference>
<keyword evidence="3" id="KW-0812">Transmembrane</keyword>
<organism evidence="6 7">
    <name type="scientific">Campylobacter sputorum subsp. sputorum</name>
    <dbReference type="NCBI Taxonomy" id="32024"/>
    <lineage>
        <taxon>Bacteria</taxon>
        <taxon>Pseudomonadati</taxon>
        <taxon>Campylobacterota</taxon>
        <taxon>Epsilonproteobacteria</taxon>
        <taxon>Campylobacterales</taxon>
        <taxon>Campylobacteraceae</taxon>
        <taxon>Campylobacter</taxon>
    </lineage>
</organism>
<dbReference type="STRING" id="32024.GCA_000788295_00347"/>
<accession>A0A381DHF5</accession>
<evidence type="ECO:0000256" key="5">
    <source>
        <dbReference type="ARBA" id="ARBA00023136"/>
    </source>
</evidence>
<dbReference type="NCBIfam" id="NF037997">
    <property type="entry name" value="Na_Pi_symport"/>
    <property type="match status" value="1"/>
</dbReference>
<dbReference type="OrthoDB" id="9763003at2"/>
<evidence type="ECO:0000256" key="2">
    <source>
        <dbReference type="ARBA" id="ARBA00022475"/>
    </source>
</evidence>
<proteinExistence type="predicted"/>
<dbReference type="PANTHER" id="PTHR10010">
    <property type="entry name" value="SOLUTE CARRIER FAMILY 34 SODIUM PHOSPHATE , MEMBER 2-RELATED"/>
    <property type="match status" value="1"/>
</dbReference>
<gene>
    <name evidence="6" type="ORF">NCTC12475_00328</name>
</gene>
<dbReference type="GO" id="GO:0005436">
    <property type="term" value="F:sodium:phosphate symporter activity"/>
    <property type="evidence" value="ECO:0007669"/>
    <property type="project" value="InterPro"/>
</dbReference>
<dbReference type="PANTHER" id="PTHR10010:SF46">
    <property type="entry name" value="SODIUM-DEPENDENT PHOSPHATE TRANSPORT PROTEIN 2B"/>
    <property type="match status" value="1"/>
</dbReference>
<keyword evidence="7" id="KW-1185">Reference proteome</keyword>
<evidence type="ECO:0000256" key="1">
    <source>
        <dbReference type="ARBA" id="ARBA00004651"/>
    </source>
</evidence>
<dbReference type="AlphaFoldDB" id="A0A381DHF5"/>
<dbReference type="RefSeq" id="WP_089182596.1">
    <property type="nucleotide sequence ID" value="NZ_CP043427.1"/>
</dbReference>
<keyword evidence="4" id="KW-1133">Transmembrane helix</keyword>